<keyword evidence="3" id="KW-1185">Reference proteome</keyword>
<protein>
    <submittedName>
        <fullName evidence="2">Uncharacterized protein</fullName>
    </submittedName>
</protein>
<gene>
    <name evidence="2" type="ORF">QQF64_025251</name>
</gene>
<evidence type="ECO:0000313" key="3">
    <source>
        <dbReference type="Proteomes" id="UP001558613"/>
    </source>
</evidence>
<name>A0ABR3NNJ0_9TELE</name>
<accession>A0ABR3NNJ0</accession>
<reference evidence="2 3" key="1">
    <citation type="submission" date="2023-09" db="EMBL/GenBank/DDBJ databases">
        <authorList>
            <person name="Wang M."/>
        </authorList>
    </citation>
    <scope>NUCLEOTIDE SEQUENCE [LARGE SCALE GENOMIC DNA]</scope>
    <source>
        <strain evidence="2">GT-2023</strain>
        <tissue evidence="2">Liver</tissue>
    </source>
</reference>
<sequence length="117" mass="12450">MLSSPPAEIFREVWDYFHKENLNPLTSCLMMRSLVSEGVSVKCLSLNNNPAKAREERGLVYSETLGKEMEGRGGGGGVTELGSTGGSGGDGEDCIVQALDPQPELSVISHYGGGNFQ</sequence>
<comment type="caution">
    <text evidence="2">The sequence shown here is derived from an EMBL/GenBank/DDBJ whole genome shotgun (WGS) entry which is preliminary data.</text>
</comment>
<feature type="compositionally biased region" description="Gly residues" evidence="1">
    <location>
        <begin position="72"/>
        <end position="89"/>
    </location>
</feature>
<feature type="region of interest" description="Disordered" evidence="1">
    <location>
        <begin position="65"/>
        <end position="95"/>
    </location>
</feature>
<organism evidence="2 3">
    <name type="scientific">Cirrhinus molitorella</name>
    <name type="common">mud carp</name>
    <dbReference type="NCBI Taxonomy" id="172907"/>
    <lineage>
        <taxon>Eukaryota</taxon>
        <taxon>Metazoa</taxon>
        <taxon>Chordata</taxon>
        <taxon>Craniata</taxon>
        <taxon>Vertebrata</taxon>
        <taxon>Euteleostomi</taxon>
        <taxon>Actinopterygii</taxon>
        <taxon>Neopterygii</taxon>
        <taxon>Teleostei</taxon>
        <taxon>Ostariophysi</taxon>
        <taxon>Cypriniformes</taxon>
        <taxon>Cyprinidae</taxon>
        <taxon>Labeoninae</taxon>
        <taxon>Labeonini</taxon>
        <taxon>Cirrhinus</taxon>
    </lineage>
</organism>
<evidence type="ECO:0000256" key="1">
    <source>
        <dbReference type="SAM" id="MobiDB-lite"/>
    </source>
</evidence>
<proteinExistence type="predicted"/>
<dbReference type="Proteomes" id="UP001558613">
    <property type="component" value="Unassembled WGS sequence"/>
</dbReference>
<evidence type="ECO:0000313" key="2">
    <source>
        <dbReference type="EMBL" id="KAL1278578.1"/>
    </source>
</evidence>
<dbReference type="EMBL" id="JAYMGO010000003">
    <property type="protein sequence ID" value="KAL1278578.1"/>
    <property type="molecule type" value="Genomic_DNA"/>
</dbReference>